<proteinExistence type="predicted"/>
<dbReference type="Pfam" id="PF05193">
    <property type="entry name" value="Peptidase_M16_C"/>
    <property type="match status" value="1"/>
</dbReference>
<dbReference type="PANTHER" id="PTHR11851:SF224">
    <property type="entry name" value="PROCESSING PROTEASE"/>
    <property type="match status" value="1"/>
</dbReference>
<evidence type="ECO:0000313" key="4">
    <source>
        <dbReference type="EMBL" id="QOL82253.1"/>
    </source>
</evidence>
<accession>A0A7L9WQP2</accession>
<evidence type="ECO:0000259" key="2">
    <source>
        <dbReference type="Pfam" id="PF00675"/>
    </source>
</evidence>
<dbReference type="Proteomes" id="UP000594118">
    <property type="component" value="Chromosome"/>
</dbReference>
<name>A0A7L9WQP2_9RHOB</name>
<feature type="signal peptide" evidence="1">
    <location>
        <begin position="1"/>
        <end position="19"/>
    </location>
</feature>
<keyword evidence="1" id="KW-0732">Signal</keyword>
<dbReference type="EMBL" id="CP045201">
    <property type="protein sequence ID" value="QOL82253.1"/>
    <property type="molecule type" value="Genomic_DNA"/>
</dbReference>
<feature type="domain" description="Peptidase M16 C-terminal" evidence="3">
    <location>
        <begin position="187"/>
        <end position="361"/>
    </location>
</feature>
<evidence type="ECO:0000256" key="1">
    <source>
        <dbReference type="SAM" id="SignalP"/>
    </source>
</evidence>
<sequence>MIRFVLPVVLALSAFQAHAEIKIQQVTSPGGISAWLVEEHSIPFTALDMRFAGGAALDEAGKRGATYLMSGLLEEGTGDMDARDFAKAEDALAASYGYSANSDSMSISARFLSENRDEAVDLLRRSIVEPTFSEDAIARVKDQVLSGIRADAEDPSSIASSKFDALAYGDHPYATAIEGTEDSVAALTRDDLMTAKNNVLVKDRVSIAAVGDITPEQLGTLLDSLLGALPTGGAPLPQTVDLSLTPGVTIVPYDTPQAQVVWGQKGLGMEDPDFFAAYLLNTILGGGGFESRLMHEVREKRGLTYGVYSYLADRDFADLWGGSVASANDRVAESISVIRDEWARIAKDGVTEEELDSAKKYLTGAYPLRFDGNGTIASILVGMQHDNMPIDYPATRNDKVNAVTLEEINRVARERLHPDQLRFVVVGKPVGLDPVN</sequence>
<dbReference type="GO" id="GO:0046872">
    <property type="term" value="F:metal ion binding"/>
    <property type="evidence" value="ECO:0007669"/>
    <property type="project" value="InterPro"/>
</dbReference>
<dbReference type="InterPro" id="IPR050361">
    <property type="entry name" value="MPP/UQCRC_Complex"/>
</dbReference>
<organism evidence="4 5">
    <name type="scientific">Pseudooceanicola spongiae</name>
    <dbReference type="NCBI Taxonomy" id="2613965"/>
    <lineage>
        <taxon>Bacteria</taxon>
        <taxon>Pseudomonadati</taxon>
        <taxon>Pseudomonadota</taxon>
        <taxon>Alphaproteobacteria</taxon>
        <taxon>Rhodobacterales</taxon>
        <taxon>Paracoccaceae</taxon>
        <taxon>Pseudooceanicola</taxon>
    </lineage>
</organism>
<dbReference type="SUPFAM" id="SSF63411">
    <property type="entry name" value="LuxS/MPP-like metallohydrolase"/>
    <property type="match status" value="2"/>
</dbReference>
<dbReference type="InterPro" id="IPR011249">
    <property type="entry name" value="Metalloenz_LuxS/M16"/>
</dbReference>
<evidence type="ECO:0000259" key="3">
    <source>
        <dbReference type="Pfam" id="PF05193"/>
    </source>
</evidence>
<protein>
    <submittedName>
        <fullName evidence="4">Insulinase family protein</fullName>
    </submittedName>
</protein>
<dbReference type="Pfam" id="PF00675">
    <property type="entry name" value="Peptidase_M16"/>
    <property type="match status" value="1"/>
</dbReference>
<gene>
    <name evidence="4" type="ORF">F3W81_16295</name>
</gene>
<dbReference type="InterPro" id="IPR011765">
    <property type="entry name" value="Pept_M16_N"/>
</dbReference>
<dbReference type="RefSeq" id="WP_193080279.1">
    <property type="nucleotide sequence ID" value="NZ_CP045201.1"/>
</dbReference>
<reference evidence="4 5" key="1">
    <citation type="submission" date="2019-10" db="EMBL/GenBank/DDBJ databases">
        <title>Pseudopuniceibacterium sp. HQ09 islated from Antarctica.</title>
        <authorList>
            <person name="Liao L."/>
            <person name="Su S."/>
            <person name="Chen B."/>
            <person name="Yu Y."/>
        </authorList>
    </citation>
    <scope>NUCLEOTIDE SEQUENCE [LARGE SCALE GENOMIC DNA]</scope>
    <source>
        <strain evidence="4 5">HQ09</strain>
    </source>
</reference>
<dbReference type="Gene3D" id="3.30.830.10">
    <property type="entry name" value="Metalloenzyme, LuxS/M16 peptidase-like"/>
    <property type="match status" value="2"/>
</dbReference>
<keyword evidence="5" id="KW-1185">Reference proteome</keyword>
<dbReference type="AlphaFoldDB" id="A0A7L9WQP2"/>
<feature type="chain" id="PRO_5032619051" evidence="1">
    <location>
        <begin position="20"/>
        <end position="436"/>
    </location>
</feature>
<feature type="domain" description="Peptidase M16 N-terminal" evidence="2">
    <location>
        <begin position="41"/>
        <end position="180"/>
    </location>
</feature>
<evidence type="ECO:0000313" key="5">
    <source>
        <dbReference type="Proteomes" id="UP000594118"/>
    </source>
</evidence>
<dbReference type="PANTHER" id="PTHR11851">
    <property type="entry name" value="METALLOPROTEASE"/>
    <property type="match status" value="1"/>
</dbReference>
<dbReference type="KEGG" id="pshq:F3W81_16295"/>
<dbReference type="InterPro" id="IPR007863">
    <property type="entry name" value="Peptidase_M16_C"/>
</dbReference>